<dbReference type="AlphaFoldDB" id="A0AAD8EE09"/>
<name>A0AAD8EE09_DIPPU</name>
<evidence type="ECO:0000313" key="1">
    <source>
        <dbReference type="EMBL" id="KAJ9586873.1"/>
    </source>
</evidence>
<proteinExistence type="predicted"/>
<organism evidence="1 2">
    <name type="scientific">Diploptera punctata</name>
    <name type="common">Pacific beetle cockroach</name>
    <dbReference type="NCBI Taxonomy" id="6984"/>
    <lineage>
        <taxon>Eukaryota</taxon>
        <taxon>Metazoa</taxon>
        <taxon>Ecdysozoa</taxon>
        <taxon>Arthropoda</taxon>
        <taxon>Hexapoda</taxon>
        <taxon>Insecta</taxon>
        <taxon>Pterygota</taxon>
        <taxon>Neoptera</taxon>
        <taxon>Polyneoptera</taxon>
        <taxon>Dictyoptera</taxon>
        <taxon>Blattodea</taxon>
        <taxon>Blaberoidea</taxon>
        <taxon>Blaberidae</taxon>
        <taxon>Diplopterinae</taxon>
        <taxon>Diploptera</taxon>
    </lineage>
</organism>
<sequence length="71" mass="8429">VRNVSHSVPAGMNKPRLYSAPKYCVGLVCLGDHRRHSYMFLVIALLFKIHKVKVKMNFHFLKLIRRYHVMY</sequence>
<reference evidence="1" key="2">
    <citation type="submission" date="2023-05" db="EMBL/GenBank/DDBJ databases">
        <authorList>
            <person name="Fouks B."/>
        </authorList>
    </citation>
    <scope>NUCLEOTIDE SEQUENCE</scope>
    <source>
        <strain evidence="1">Stay&amp;Tobe</strain>
        <tissue evidence="1">Testes</tissue>
    </source>
</reference>
<evidence type="ECO:0000313" key="2">
    <source>
        <dbReference type="Proteomes" id="UP001233999"/>
    </source>
</evidence>
<dbReference type="EMBL" id="JASPKZ010006830">
    <property type="protein sequence ID" value="KAJ9586873.1"/>
    <property type="molecule type" value="Genomic_DNA"/>
</dbReference>
<keyword evidence="2" id="KW-1185">Reference proteome</keyword>
<comment type="caution">
    <text evidence="1">The sequence shown here is derived from an EMBL/GenBank/DDBJ whole genome shotgun (WGS) entry which is preliminary data.</text>
</comment>
<protein>
    <submittedName>
        <fullName evidence="1">Uncharacterized protein</fullName>
    </submittedName>
</protein>
<accession>A0AAD8EE09</accession>
<gene>
    <name evidence="1" type="ORF">L9F63_019555</name>
</gene>
<dbReference type="Proteomes" id="UP001233999">
    <property type="component" value="Unassembled WGS sequence"/>
</dbReference>
<feature type="non-terminal residue" evidence="1">
    <location>
        <position position="71"/>
    </location>
</feature>
<feature type="non-terminal residue" evidence="1">
    <location>
        <position position="1"/>
    </location>
</feature>
<reference evidence="1" key="1">
    <citation type="journal article" date="2023" name="IScience">
        <title>Live-bearing cockroach genome reveals convergent evolutionary mechanisms linked to viviparity in insects and beyond.</title>
        <authorList>
            <person name="Fouks B."/>
            <person name="Harrison M.C."/>
            <person name="Mikhailova A.A."/>
            <person name="Marchal E."/>
            <person name="English S."/>
            <person name="Carruthers M."/>
            <person name="Jennings E.C."/>
            <person name="Chiamaka E.L."/>
            <person name="Frigard R.A."/>
            <person name="Pippel M."/>
            <person name="Attardo G.M."/>
            <person name="Benoit J.B."/>
            <person name="Bornberg-Bauer E."/>
            <person name="Tobe S.S."/>
        </authorList>
    </citation>
    <scope>NUCLEOTIDE SEQUENCE</scope>
    <source>
        <strain evidence="1">Stay&amp;Tobe</strain>
    </source>
</reference>